<organism evidence="2 3">
    <name type="scientific">Rhynchophorus ferrugineus</name>
    <name type="common">Red palm weevil</name>
    <name type="synonym">Curculio ferrugineus</name>
    <dbReference type="NCBI Taxonomy" id="354439"/>
    <lineage>
        <taxon>Eukaryota</taxon>
        <taxon>Metazoa</taxon>
        <taxon>Ecdysozoa</taxon>
        <taxon>Arthropoda</taxon>
        <taxon>Hexapoda</taxon>
        <taxon>Insecta</taxon>
        <taxon>Pterygota</taxon>
        <taxon>Neoptera</taxon>
        <taxon>Endopterygota</taxon>
        <taxon>Coleoptera</taxon>
        <taxon>Polyphaga</taxon>
        <taxon>Cucujiformia</taxon>
        <taxon>Curculionidae</taxon>
        <taxon>Dryophthorinae</taxon>
        <taxon>Rhynchophorus</taxon>
    </lineage>
</organism>
<gene>
    <name evidence="2" type="ORF">GWI33_018537</name>
</gene>
<accession>A0A834HVN9</accession>
<dbReference type="Proteomes" id="UP000625711">
    <property type="component" value="Unassembled WGS sequence"/>
</dbReference>
<evidence type="ECO:0000256" key="1">
    <source>
        <dbReference type="SAM" id="SignalP"/>
    </source>
</evidence>
<keyword evidence="1" id="KW-0732">Signal</keyword>
<feature type="signal peptide" evidence="1">
    <location>
        <begin position="1"/>
        <end position="24"/>
    </location>
</feature>
<proteinExistence type="predicted"/>
<feature type="chain" id="PRO_5032846058" evidence="1">
    <location>
        <begin position="25"/>
        <end position="182"/>
    </location>
</feature>
<sequence length="182" mass="20266">MSLLRHHLQVGVALLASAISLTAAANRNSSVALVRKCCPLGEEYLNKTCIISSVEFNLSVEFPIEYTFGSQCPRGKVHILVDPANDPENVRFRPLPTGQLEVYGNETSIMFDTDSYCIDYINLERSDVSALLCVPMDEISPSIFSGKTHYPPSNYTIVGMTRNYRYIFSNISFSKSLTLPQT</sequence>
<name>A0A834HVN9_RHYFE</name>
<comment type="caution">
    <text evidence="2">The sequence shown here is derived from an EMBL/GenBank/DDBJ whole genome shotgun (WGS) entry which is preliminary data.</text>
</comment>
<reference evidence="2" key="1">
    <citation type="submission" date="2020-08" db="EMBL/GenBank/DDBJ databases">
        <title>Genome sequencing and assembly of the red palm weevil Rhynchophorus ferrugineus.</title>
        <authorList>
            <person name="Dias G.B."/>
            <person name="Bergman C.M."/>
            <person name="Manee M."/>
        </authorList>
    </citation>
    <scope>NUCLEOTIDE SEQUENCE</scope>
    <source>
        <strain evidence="2">AA-2017</strain>
        <tissue evidence="2">Whole larva</tissue>
    </source>
</reference>
<evidence type="ECO:0000313" key="2">
    <source>
        <dbReference type="EMBL" id="KAF7268263.1"/>
    </source>
</evidence>
<keyword evidence="3" id="KW-1185">Reference proteome</keyword>
<dbReference type="AlphaFoldDB" id="A0A834HVN9"/>
<evidence type="ECO:0000313" key="3">
    <source>
        <dbReference type="Proteomes" id="UP000625711"/>
    </source>
</evidence>
<protein>
    <submittedName>
        <fullName evidence="2">Uncharacterized protein</fullName>
    </submittedName>
</protein>
<dbReference type="EMBL" id="JAACXV010014334">
    <property type="protein sequence ID" value="KAF7268263.1"/>
    <property type="molecule type" value="Genomic_DNA"/>
</dbReference>